<accession>A0A183GIS7</accession>
<evidence type="ECO:0000313" key="1">
    <source>
        <dbReference type="EMBL" id="VDP33292.1"/>
    </source>
</evidence>
<dbReference type="OrthoDB" id="5866377at2759"/>
<protein>
    <submittedName>
        <fullName evidence="3">SWIM-type domain-containing protein</fullName>
    </submittedName>
</protein>
<sequence>MAIVEENFRRLENDYDVDDEMHFLHLQFKCDGQPFPAVEGRLGFPLTGYRVSQRTTAKDLLPKVPKPAADERLECVLDVARVLALWWGSGSVSVKVKKIRDKNCLAINPKSVAVAYAFFKSRCSHVAAMAGLVPQGA</sequence>
<evidence type="ECO:0000313" key="3">
    <source>
        <dbReference type="WBParaSite" id="HPBE_0002255401-mRNA-1"/>
    </source>
</evidence>
<evidence type="ECO:0000313" key="2">
    <source>
        <dbReference type="Proteomes" id="UP000050761"/>
    </source>
</evidence>
<keyword evidence="2" id="KW-1185">Reference proteome</keyword>
<dbReference type="AlphaFoldDB" id="A0A183GIS7"/>
<dbReference type="Proteomes" id="UP000050761">
    <property type="component" value="Unassembled WGS sequence"/>
</dbReference>
<reference evidence="3" key="2">
    <citation type="submission" date="2019-09" db="UniProtKB">
        <authorList>
            <consortium name="WormBaseParasite"/>
        </authorList>
    </citation>
    <scope>IDENTIFICATION</scope>
</reference>
<name>A0A183GIS7_HELPZ</name>
<dbReference type="EMBL" id="UZAH01034103">
    <property type="protein sequence ID" value="VDP33292.1"/>
    <property type="molecule type" value="Genomic_DNA"/>
</dbReference>
<accession>A0A3P8C3U8</accession>
<reference evidence="1 2" key="1">
    <citation type="submission" date="2018-11" db="EMBL/GenBank/DDBJ databases">
        <authorList>
            <consortium name="Pathogen Informatics"/>
        </authorList>
    </citation>
    <scope>NUCLEOTIDE SEQUENCE [LARGE SCALE GENOMIC DNA]</scope>
</reference>
<proteinExistence type="predicted"/>
<gene>
    <name evidence="1" type="ORF">HPBE_LOCUS22553</name>
</gene>
<dbReference type="WBParaSite" id="HPBE_0002255401-mRNA-1">
    <property type="protein sequence ID" value="HPBE_0002255401-mRNA-1"/>
    <property type="gene ID" value="HPBE_0002255401"/>
</dbReference>
<organism evidence="2 3">
    <name type="scientific">Heligmosomoides polygyrus</name>
    <name type="common">Parasitic roundworm</name>
    <dbReference type="NCBI Taxonomy" id="6339"/>
    <lineage>
        <taxon>Eukaryota</taxon>
        <taxon>Metazoa</taxon>
        <taxon>Ecdysozoa</taxon>
        <taxon>Nematoda</taxon>
        <taxon>Chromadorea</taxon>
        <taxon>Rhabditida</taxon>
        <taxon>Rhabditina</taxon>
        <taxon>Rhabditomorpha</taxon>
        <taxon>Strongyloidea</taxon>
        <taxon>Heligmosomidae</taxon>
        <taxon>Heligmosomoides</taxon>
    </lineage>
</organism>